<gene>
    <name evidence="4" type="ORF">HD598_000217</name>
</gene>
<feature type="transmembrane region" description="Helical" evidence="2">
    <location>
        <begin position="118"/>
        <end position="144"/>
    </location>
</feature>
<organism evidence="4 5">
    <name type="scientific">Neomicrococcus aestuarii</name>
    <dbReference type="NCBI Taxonomy" id="556325"/>
    <lineage>
        <taxon>Bacteria</taxon>
        <taxon>Bacillati</taxon>
        <taxon>Actinomycetota</taxon>
        <taxon>Actinomycetes</taxon>
        <taxon>Micrococcales</taxon>
        <taxon>Micrococcaceae</taxon>
        <taxon>Neomicrococcus</taxon>
    </lineage>
</organism>
<sequence length="165" mass="18096">MAEPKTELMEQVSSSHPQPGPRPAHSIWVGGEGPAPREATNTDARPFATETHDQFTEVSPNYRGRHNAKRRKRKRTMKENVPQKRLRGVDVARGIAFIGMVVIHTLPSYDRTTGEPTAAWSIFSGNASALFALLAGVSLAFMTGGSNPYHGDKRVRGLPRLPGRI</sequence>
<feature type="compositionally biased region" description="Basic residues" evidence="1">
    <location>
        <begin position="63"/>
        <end position="76"/>
    </location>
</feature>
<keyword evidence="2" id="KW-1133">Transmembrane helix</keyword>
<evidence type="ECO:0000256" key="2">
    <source>
        <dbReference type="SAM" id="Phobius"/>
    </source>
</evidence>
<dbReference type="EMBL" id="JACHDR010000001">
    <property type="protein sequence ID" value="MBB5511530.1"/>
    <property type="molecule type" value="Genomic_DNA"/>
</dbReference>
<dbReference type="Proteomes" id="UP000580797">
    <property type="component" value="Unassembled WGS sequence"/>
</dbReference>
<name>A0A7W8TRI0_9MICC</name>
<protein>
    <recommendedName>
        <fullName evidence="3">Heparan-alpha-glucosaminide N-acetyltransferase catalytic domain-containing protein</fullName>
    </recommendedName>
</protein>
<dbReference type="AlphaFoldDB" id="A0A7W8TRI0"/>
<reference evidence="4 5" key="1">
    <citation type="submission" date="2020-08" db="EMBL/GenBank/DDBJ databases">
        <title>Sequencing the genomes of 1000 actinobacteria strains.</title>
        <authorList>
            <person name="Klenk H.-P."/>
        </authorList>
    </citation>
    <scope>NUCLEOTIDE SEQUENCE [LARGE SCALE GENOMIC DNA]</scope>
    <source>
        <strain evidence="4 5">DSM 105783</strain>
    </source>
</reference>
<feature type="region of interest" description="Disordered" evidence="1">
    <location>
        <begin position="1"/>
        <end position="80"/>
    </location>
</feature>
<keyword evidence="2" id="KW-0812">Transmembrane</keyword>
<proteinExistence type="predicted"/>
<keyword evidence="2" id="KW-0472">Membrane</keyword>
<evidence type="ECO:0000256" key="1">
    <source>
        <dbReference type="SAM" id="MobiDB-lite"/>
    </source>
</evidence>
<evidence type="ECO:0000259" key="3">
    <source>
        <dbReference type="Pfam" id="PF07786"/>
    </source>
</evidence>
<evidence type="ECO:0000313" key="4">
    <source>
        <dbReference type="EMBL" id="MBB5511530.1"/>
    </source>
</evidence>
<comment type="caution">
    <text evidence="4">The sequence shown here is derived from an EMBL/GenBank/DDBJ whole genome shotgun (WGS) entry which is preliminary data.</text>
</comment>
<dbReference type="InterPro" id="IPR012429">
    <property type="entry name" value="HGSNAT_cat"/>
</dbReference>
<dbReference type="RefSeq" id="WP_183663224.1">
    <property type="nucleotide sequence ID" value="NZ_BAAARH010000009.1"/>
</dbReference>
<feature type="domain" description="Heparan-alpha-glucosaminide N-acetyltransferase catalytic" evidence="3">
    <location>
        <begin position="85"/>
        <end position="143"/>
    </location>
</feature>
<evidence type="ECO:0000313" key="5">
    <source>
        <dbReference type="Proteomes" id="UP000580797"/>
    </source>
</evidence>
<dbReference type="Pfam" id="PF07786">
    <property type="entry name" value="HGSNAT_cat"/>
    <property type="match status" value="1"/>
</dbReference>
<accession>A0A7W8TRI0</accession>